<dbReference type="InterPro" id="IPR041854">
    <property type="entry name" value="BFD-like_2Fe2S-bd_dom_sf"/>
</dbReference>
<evidence type="ECO:0000259" key="10">
    <source>
        <dbReference type="Pfam" id="PF04324"/>
    </source>
</evidence>
<dbReference type="PANTHER" id="PTHR37424:SF1">
    <property type="entry name" value="BACTERIOFERRITIN-ASSOCIATED FERREDOXIN"/>
    <property type="match status" value="1"/>
</dbReference>
<evidence type="ECO:0000256" key="7">
    <source>
        <dbReference type="ARBA" id="ARBA00034078"/>
    </source>
</evidence>
<keyword evidence="12" id="KW-1185">Reference proteome</keyword>
<comment type="similarity">
    <text evidence="9">Belongs to the Bfd family.</text>
</comment>
<dbReference type="KEGG" id="mbah:HYN46_04375"/>
<dbReference type="InterPro" id="IPR007419">
    <property type="entry name" value="BFD-like_2Fe2S-bd_dom"/>
</dbReference>
<reference evidence="11 12" key="1">
    <citation type="submission" date="2018-07" db="EMBL/GenBank/DDBJ databases">
        <title>Genome sequencing of Moraxellaceae gen. HYN0046.</title>
        <authorList>
            <person name="Kim M."/>
            <person name="Yi H."/>
        </authorList>
    </citation>
    <scope>NUCLEOTIDE SEQUENCE [LARGE SCALE GENOMIC DNA]</scope>
    <source>
        <strain evidence="11 12">HYN0046</strain>
    </source>
</reference>
<dbReference type="EMBL" id="CP031222">
    <property type="protein sequence ID" value="AXI02156.1"/>
    <property type="molecule type" value="Genomic_DNA"/>
</dbReference>
<dbReference type="Pfam" id="PF04324">
    <property type="entry name" value="Fer2_BFD"/>
    <property type="match status" value="1"/>
</dbReference>
<sequence>MYVCLCRAVTDKAIKQAVENGCESFREVRDELDVGTCCGMCVPETRQLIDETLAKLASNISTAA</sequence>
<gene>
    <name evidence="11" type="ORF">HYN46_04375</name>
</gene>
<name>A0A345P4E7_9GAMM</name>
<dbReference type="AlphaFoldDB" id="A0A345P4E7"/>
<keyword evidence="6" id="KW-0411">Iron-sulfur</keyword>
<evidence type="ECO:0000256" key="3">
    <source>
        <dbReference type="ARBA" id="ARBA00022723"/>
    </source>
</evidence>
<evidence type="ECO:0000256" key="9">
    <source>
        <dbReference type="ARBA" id="ARBA00046332"/>
    </source>
</evidence>
<evidence type="ECO:0000256" key="8">
    <source>
        <dbReference type="ARBA" id="ARBA00039386"/>
    </source>
</evidence>
<keyword evidence="4" id="KW-0249">Electron transport</keyword>
<keyword evidence="2" id="KW-0001">2Fe-2S</keyword>
<proteinExistence type="inferred from homology"/>
<evidence type="ECO:0000256" key="6">
    <source>
        <dbReference type="ARBA" id="ARBA00023014"/>
    </source>
</evidence>
<dbReference type="PANTHER" id="PTHR37424">
    <property type="entry name" value="BACTERIOFERRITIN-ASSOCIATED FERREDOXIN"/>
    <property type="match status" value="1"/>
</dbReference>
<feature type="domain" description="BFD-like [2Fe-2S]-binding" evidence="10">
    <location>
        <begin position="2"/>
        <end position="51"/>
    </location>
</feature>
<evidence type="ECO:0000256" key="1">
    <source>
        <dbReference type="ARBA" id="ARBA00022448"/>
    </source>
</evidence>
<keyword evidence="5" id="KW-0408">Iron</keyword>
<dbReference type="RefSeq" id="WP_114898266.1">
    <property type="nucleotide sequence ID" value="NZ_CP031222.1"/>
</dbReference>
<accession>A0A345P4E7</accession>
<dbReference type="Gene3D" id="1.10.10.1100">
    <property type="entry name" value="BFD-like [2Fe-2S]-binding domain"/>
    <property type="match status" value="1"/>
</dbReference>
<evidence type="ECO:0000256" key="4">
    <source>
        <dbReference type="ARBA" id="ARBA00022982"/>
    </source>
</evidence>
<comment type="cofactor">
    <cofactor evidence="7">
        <name>[2Fe-2S] cluster</name>
        <dbReference type="ChEBI" id="CHEBI:190135"/>
    </cofactor>
</comment>
<organism evidence="11 12">
    <name type="scientific">Aquirhabdus parva</name>
    <dbReference type="NCBI Taxonomy" id="2283318"/>
    <lineage>
        <taxon>Bacteria</taxon>
        <taxon>Pseudomonadati</taxon>
        <taxon>Pseudomonadota</taxon>
        <taxon>Gammaproteobacteria</taxon>
        <taxon>Moraxellales</taxon>
        <taxon>Moraxellaceae</taxon>
        <taxon>Aquirhabdus</taxon>
    </lineage>
</organism>
<evidence type="ECO:0000256" key="5">
    <source>
        <dbReference type="ARBA" id="ARBA00023004"/>
    </source>
</evidence>
<keyword evidence="1" id="KW-0813">Transport</keyword>
<dbReference type="GO" id="GO:0051537">
    <property type="term" value="F:2 iron, 2 sulfur cluster binding"/>
    <property type="evidence" value="ECO:0007669"/>
    <property type="project" value="UniProtKB-KW"/>
</dbReference>
<evidence type="ECO:0000313" key="11">
    <source>
        <dbReference type="EMBL" id="AXI02156.1"/>
    </source>
</evidence>
<dbReference type="OrthoDB" id="9815350at2"/>
<dbReference type="CDD" id="cd19945">
    <property type="entry name" value="Fer2_BFD"/>
    <property type="match status" value="1"/>
</dbReference>
<protein>
    <recommendedName>
        <fullName evidence="8">Bacterioferritin-associated ferredoxin</fullName>
    </recommendedName>
</protein>
<evidence type="ECO:0000313" key="12">
    <source>
        <dbReference type="Proteomes" id="UP000253940"/>
    </source>
</evidence>
<evidence type="ECO:0000256" key="2">
    <source>
        <dbReference type="ARBA" id="ARBA00022714"/>
    </source>
</evidence>
<dbReference type="InterPro" id="IPR052371">
    <property type="entry name" value="BFD-associated_ferredoxin"/>
</dbReference>
<dbReference type="Proteomes" id="UP000253940">
    <property type="component" value="Chromosome"/>
</dbReference>
<dbReference type="GO" id="GO:0046872">
    <property type="term" value="F:metal ion binding"/>
    <property type="evidence" value="ECO:0007669"/>
    <property type="project" value="UniProtKB-KW"/>
</dbReference>
<keyword evidence="3" id="KW-0479">Metal-binding</keyword>